<organism evidence="2 3">
    <name type="scientific">Rhodofomes roseus</name>
    <dbReference type="NCBI Taxonomy" id="34475"/>
    <lineage>
        <taxon>Eukaryota</taxon>
        <taxon>Fungi</taxon>
        <taxon>Dikarya</taxon>
        <taxon>Basidiomycota</taxon>
        <taxon>Agaricomycotina</taxon>
        <taxon>Agaricomycetes</taxon>
        <taxon>Polyporales</taxon>
        <taxon>Rhodofomes</taxon>
    </lineage>
</organism>
<evidence type="ECO:0000256" key="1">
    <source>
        <dbReference type="SAM" id="MobiDB-lite"/>
    </source>
</evidence>
<feature type="compositionally biased region" description="Low complexity" evidence="1">
    <location>
        <begin position="229"/>
        <end position="239"/>
    </location>
</feature>
<dbReference type="AlphaFoldDB" id="A0A4Y9Z5L9"/>
<proteinExistence type="predicted"/>
<gene>
    <name evidence="2" type="ORF">EVJ58_g596</name>
</gene>
<evidence type="ECO:0000313" key="2">
    <source>
        <dbReference type="EMBL" id="TFY69091.1"/>
    </source>
</evidence>
<name>A0A4Y9Z5L9_9APHY</name>
<evidence type="ECO:0000313" key="3">
    <source>
        <dbReference type="Proteomes" id="UP000298390"/>
    </source>
</evidence>
<dbReference type="EMBL" id="SEKV01000016">
    <property type="protein sequence ID" value="TFY69091.1"/>
    <property type="molecule type" value="Genomic_DNA"/>
</dbReference>
<feature type="region of interest" description="Disordered" evidence="1">
    <location>
        <begin position="36"/>
        <end position="67"/>
    </location>
</feature>
<protein>
    <submittedName>
        <fullName evidence="2">Uncharacterized protein</fullName>
    </submittedName>
</protein>
<feature type="region of interest" description="Disordered" evidence="1">
    <location>
        <begin position="229"/>
        <end position="324"/>
    </location>
</feature>
<dbReference type="Proteomes" id="UP000298390">
    <property type="component" value="Unassembled WGS sequence"/>
</dbReference>
<accession>A0A4Y9Z5L9</accession>
<sequence>MIINILYHSVRIHPNRVLSQHYQIFLSIHGVASVKKGKRKRSRSPSSSADAGHAETKGKGKGKASNSKEACVRRFAILPYGVKPGTTRLNVTAAPTDGSLLELERCQLAVRGRDGITFSTDMQKGDLNMLLWKLFQRPMTWIKNHWVPDEGDPYGDYPWFLLNKTRNTLSVAESPGYLADGQSLKDQAKAYGHDNTLSNMTVLFVSRIGIPKSVYSTWSAIPNALLSSSDAGNDQSDSSSDSDDGSSWPNRRRSLRLQSQSQRSKFQKPVRKRARIDSDSNQEEETEVEEVEEVQMSSKAKGKQKASAEKSSDSEDGGGPSTLKLTRTLESIDLSRDSEETVDVNTVTGGDTLVAMSDDDDDRVPSFEHCYALGRSCCNIIFRFRTTLDSPSNADSS</sequence>
<comment type="caution">
    <text evidence="2">The sequence shown here is derived from an EMBL/GenBank/DDBJ whole genome shotgun (WGS) entry which is preliminary data.</text>
</comment>
<feature type="compositionally biased region" description="Basic residues" evidence="1">
    <location>
        <begin position="265"/>
        <end position="274"/>
    </location>
</feature>
<reference evidence="2 3" key="1">
    <citation type="submission" date="2019-01" db="EMBL/GenBank/DDBJ databases">
        <title>Genome sequencing of the rare red list fungi Fomitopsis rosea.</title>
        <authorList>
            <person name="Buettner E."/>
            <person name="Kellner H."/>
        </authorList>
    </citation>
    <scope>NUCLEOTIDE SEQUENCE [LARGE SCALE GENOMIC DNA]</scope>
    <source>
        <strain evidence="2 3">DSM 105464</strain>
    </source>
</reference>
<feature type="compositionally biased region" description="Acidic residues" evidence="1">
    <location>
        <begin position="280"/>
        <end position="293"/>
    </location>
</feature>